<gene>
    <name evidence="2" type="ordered locus">blr0529</name>
</gene>
<dbReference type="Proteomes" id="UP000002526">
    <property type="component" value="Chromosome"/>
</dbReference>
<dbReference type="STRING" id="224911.AAV28_41910"/>
<accession>Q89WZ9</accession>
<feature type="transmembrane region" description="Helical" evidence="1">
    <location>
        <begin position="154"/>
        <end position="172"/>
    </location>
</feature>
<dbReference type="PATRIC" id="fig|224911.5.peg.546"/>
<reference evidence="3" key="1">
    <citation type="journal article" date="2002" name="DNA Res.">
        <title>Complete genomic sequence of nitrogen-fixing symbiotic bacterium Bradyrhizobium japonicum USDA110.</title>
        <authorList>
            <person name="Kaneko T."/>
            <person name="Nakamura Y."/>
            <person name="Sato S."/>
            <person name="Minamisawa K."/>
            <person name="Uchiumi T."/>
            <person name="Sasamoto S."/>
            <person name="Watanabe A."/>
            <person name="Idesawa K."/>
            <person name="Iriguchi M."/>
            <person name="Kawashima K."/>
            <person name="Kohara M."/>
            <person name="Matsumoto M."/>
            <person name="Shimpo S."/>
            <person name="Tsuruoka H."/>
            <person name="Wada T."/>
            <person name="Yamada M."/>
            <person name="Tabata S."/>
        </authorList>
    </citation>
    <scope>NUCLEOTIDE SEQUENCE [LARGE SCALE GENOMIC DNA]</scope>
    <source>
        <strain evidence="3">JCM 10833 / BCRC 13528 / IAM 13628 / NBRC 14792 / USDA 110</strain>
    </source>
</reference>
<proteinExistence type="predicted"/>
<dbReference type="EMBL" id="BA000040">
    <property type="protein sequence ID" value="BAC45794.1"/>
    <property type="molecule type" value="Genomic_DNA"/>
</dbReference>
<organism evidence="2 3">
    <name type="scientific">Bradyrhizobium diazoefficiens (strain JCM 10833 / BCRC 13528 / IAM 13628 / NBRC 14792 / USDA 110)</name>
    <dbReference type="NCBI Taxonomy" id="224911"/>
    <lineage>
        <taxon>Bacteria</taxon>
        <taxon>Pseudomonadati</taxon>
        <taxon>Pseudomonadota</taxon>
        <taxon>Alphaproteobacteria</taxon>
        <taxon>Hyphomicrobiales</taxon>
        <taxon>Nitrobacteraceae</taxon>
        <taxon>Bradyrhizobium</taxon>
    </lineage>
</organism>
<name>Q89WZ9_BRADU</name>
<dbReference type="HOGENOM" id="CLU_065315_0_0_5"/>
<keyword evidence="1" id="KW-0472">Membrane</keyword>
<dbReference type="SUPFAM" id="SSF81901">
    <property type="entry name" value="HCP-like"/>
    <property type="match status" value="1"/>
</dbReference>
<dbReference type="Gene3D" id="1.25.40.10">
    <property type="entry name" value="Tetratricopeptide repeat domain"/>
    <property type="match status" value="1"/>
</dbReference>
<dbReference type="KEGG" id="bja:blr0529"/>
<sequence>MPPHGSAFSTTIAKIAVHSAAPPESNLNFSRFAPTVVAFWADSNCDLPVPVCRALLDKNKKTKTGTAPRCVSIGGSITMETTAFRPSWGSRALDSEQAASHTSTASYIRARAERTDPSSHDPMPLFLSDPLSAPDPREFAPLAVRTRTRIVRRILAAVLAASVIAVPIALFWSDINRLLTVNGASWIGAAANEAAAPANPPAARQGPVKDAARVTNTMLASGDAQDIAAPATPSREAIATAYQSALQAQAPAPVPTQVAAQPAPPPPAKSLDADTLAGLMARAKSLMTIGDIAAARLLLERAANAQDATAAFLLAQTYDPAVLGTKDTRSITADAGAARDWYQRAASLGSAEARRRLTQLSN</sequence>
<evidence type="ECO:0000313" key="3">
    <source>
        <dbReference type="Proteomes" id="UP000002526"/>
    </source>
</evidence>
<keyword evidence="3" id="KW-1185">Reference proteome</keyword>
<evidence type="ECO:0000256" key="1">
    <source>
        <dbReference type="SAM" id="Phobius"/>
    </source>
</evidence>
<dbReference type="OrthoDB" id="8237329at2"/>
<dbReference type="AlphaFoldDB" id="Q89WZ9"/>
<dbReference type="eggNOG" id="COG0790">
    <property type="taxonomic scope" value="Bacteria"/>
</dbReference>
<evidence type="ECO:0000313" key="2">
    <source>
        <dbReference type="EMBL" id="BAC45794.1"/>
    </source>
</evidence>
<dbReference type="InParanoid" id="Q89WZ9"/>
<keyword evidence="1" id="KW-1133">Transmembrane helix</keyword>
<protein>
    <submittedName>
        <fullName evidence="2">Blr0529 protein</fullName>
    </submittedName>
</protein>
<dbReference type="EnsemblBacteria" id="BAC45794">
    <property type="protein sequence ID" value="BAC45794"/>
    <property type="gene ID" value="BAC45794"/>
</dbReference>
<keyword evidence="1" id="KW-0812">Transmembrane</keyword>
<dbReference type="InterPro" id="IPR011990">
    <property type="entry name" value="TPR-like_helical_dom_sf"/>
</dbReference>